<evidence type="ECO:0000313" key="2">
    <source>
        <dbReference type="Proteomes" id="UP000075809"/>
    </source>
</evidence>
<sequence>MEPGEELMSPSHVMHIPGKQFFPLYSLFSLYLRCQGLGVKRNIPLTTNSYSLEIFLPKLLSTTSARGHVSRTLDELYTPVNSGKTKFTRSVNFFTGPVGISQQTPPRVDGFDSVIERQVGGEAEVSTFFANPVHSRVTPCVRIQFVSKCIRPPSVLTKRNFISRGGNKKRSARGNALSGDSPRRCIIKGTVTISVRNEQFQIGACGTKRERQGENRGLSQAPIGQRVRAQAQCTSPAFTNNRADTGRLEIRLPPFGTPRVPRVLKITNGRSTHAHQSEERDHLVAKTSVCHEIAEIAFDSEKSLEQRRCLVTYWYTAIEAKSQRGDTHVAYAASNKRF</sequence>
<dbReference type="Proteomes" id="UP000075809">
    <property type="component" value="Unassembled WGS sequence"/>
</dbReference>
<dbReference type="EMBL" id="KQ983001">
    <property type="protein sequence ID" value="KYQ48433.1"/>
    <property type="molecule type" value="Genomic_DNA"/>
</dbReference>
<proteinExistence type="predicted"/>
<dbReference type="AlphaFoldDB" id="A0A151WKM4"/>
<evidence type="ECO:0000313" key="1">
    <source>
        <dbReference type="EMBL" id="KYQ48433.1"/>
    </source>
</evidence>
<gene>
    <name evidence="1" type="ORF">ALC60_12489</name>
</gene>
<accession>A0A151WKM4</accession>
<reference evidence="1 2" key="1">
    <citation type="submission" date="2015-09" db="EMBL/GenBank/DDBJ databases">
        <title>Trachymyrmex zeteki WGS genome.</title>
        <authorList>
            <person name="Nygaard S."/>
            <person name="Hu H."/>
            <person name="Boomsma J."/>
            <person name="Zhang G."/>
        </authorList>
    </citation>
    <scope>NUCLEOTIDE SEQUENCE [LARGE SCALE GENOMIC DNA]</scope>
    <source>
        <strain evidence="1">Tzet28-1</strain>
        <tissue evidence="1">Whole body</tissue>
    </source>
</reference>
<protein>
    <submittedName>
        <fullName evidence="1">Uncharacterized protein</fullName>
    </submittedName>
</protein>
<keyword evidence="2" id="KW-1185">Reference proteome</keyword>
<organism evidence="1 2">
    <name type="scientific">Mycetomoellerius zeteki</name>
    <dbReference type="NCBI Taxonomy" id="64791"/>
    <lineage>
        <taxon>Eukaryota</taxon>
        <taxon>Metazoa</taxon>
        <taxon>Ecdysozoa</taxon>
        <taxon>Arthropoda</taxon>
        <taxon>Hexapoda</taxon>
        <taxon>Insecta</taxon>
        <taxon>Pterygota</taxon>
        <taxon>Neoptera</taxon>
        <taxon>Endopterygota</taxon>
        <taxon>Hymenoptera</taxon>
        <taxon>Apocrita</taxon>
        <taxon>Aculeata</taxon>
        <taxon>Formicoidea</taxon>
        <taxon>Formicidae</taxon>
        <taxon>Myrmicinae</taxon>
        <taxon>Mycetomoellerius</taxon>
    </lineage>
</organism>
<name>A0A151WKM4_9HYME</name>